<dbReference type="eggNOG" id="COG0582">
    <property type="taxonomic scope" value="Bacteria"/>
</dbReference>
<dbReference type="InterPro" id="IPR050808">
    <property type="entry name" value="Phage_Integrase"/>
</dbReference>
<dbReference type="RefSeq" id="WP_004872672.1">
    <property type="nucleotide sequence ID" value="NZ_CP005986.1"/>
</dbReference>
<dbReference type="Gene3D" id="1.10.150.130">
    <property type="match status" value="1"/>
</dbReference>
<dbReference type="Pfam" id="PF13356">
    <property type="entry name" value="Arm-DNA-bind_3"/>
    <property type="match status" value="1"/>
</dbReference>
<dbReference type="PANTHER" id="PTHR30629:SF2">
    <property type="entry name" value="PROPHAGE INTEGRASE INTS-RELATED"/>
    <property type="match status" value="1"/>
</dbReference>
<dbReference type="PANTHER" id="PTHR30629">
    <property type="entry name" value="PROPHAGE INTEGRASE"/>
    <property type="match status" value="1"/>
</dbReference>
<keyword evidence="3" id="KW-0238">DNA-binding</keyword>
<dbReference type="InterPro" id="IPR038488">
    <property type="entry name" value="Integrase_DNA-bd_sf"/>
</dbReference>
<dbReference type="EMBL" id="CP005986">
    <property type="protein sequence ID" value="AIA55532.1"/>
    <property type="molecule type" value="Genomic_DNA"/>
</dbReference>
<dbReference type="Proteomes" id="UP000005522">
    <property type="component" value="Chromosome"/>
</dbReference>
<dbReference type="GeneID" id="92931791"/>
<gene>
    <name evidence="6" type="ORF">Acaty_c1672</name>
</gene>
<evidence type="ECO:0000256" key="3">
    <source>
        <dbReference type="ARBA" id="ARBA00023125"/>
    </source>
</evidence>
<dbReference type="PROSITE" id="PS51898">
    <property type="entry name" value="TYR_RECOMBINASE"/>
    <property type="match status" value="1"/>
</dbReference>
<name>A0A060A035_ACICK</name>
<dbReference type="InterPro" id="IPR025166">
    <property type="entry name" value="Integrase_DNA_bind_dom"/>
</dbReference>
<dbReference type="SUPFAM" id="SSF56349">
    <property type="entry name" value="DNA breaking-rejoining enzymes"/>
    <property type="match status" value="1"/>
</dbReference>
<dbReference type="Gene3D" id="1.10.443.10">
    <property type="entry name" value="Intergrase catalytic core"/>
    <property type="match status" value="1"/>
</dbReference>
<evidence type="ECO:0000313" key="6">
    <source>
        <dbReference type="EMBL" id="AIA55532.1"/>
    </source>
</evidence>
<feature type="domain" description="Tyr recombinase" evidence="5">
    <location>
        <begin position="242"/>
        <end position="417"/>
    </location>
</feature>
<evidence type="ECO:0000256" key="2">
    <source>
        <dbReference type="ARBA" id="ARBA00022908"/>
    </source>
</evidence>
<sequence length="439" mass="48885">MKLTVKQLEALPRKAAKEGKDAIYATEGRRGAGLLRIRAQVSGTIRFFFRYTDSDGKRDDLALGAYSPTGEGGMTLEQARDRAEQLSLIYRSGVKDIRLHLEAEQRAAAAELRRQAEEQERQEAGSLAALLSIYADYLRDRSKPSWKDVASIFRLHIVEPYPDLAQTRANEITPKDLRAIFDRLQDKGYTRALGKTRAALHSAYNLAAKSEFDSTIPPAFRLFKVSTNPVAVLPTYSALSKPGDRVLTPAELRHLLEHLHESDSMAARALLVGIYLGGQRPTQLVRVRAEDVDIERGTITLRDGKGRRQHPRLHVLPLEPVTGIVTELLEINANAPSVFSSDGKTIPHVTTLSKTIHEISGGKYQLRDVRRTCETELARLGVAKDIRAQILSHELGGVQARHYDRHHYLDEKRQALMTWKAYLDGLQAGNVVSLHGAAS</sequence>
<dbReference type="GO" id="GO:0015074">
    <property type="term" value="P:DNA integration"/>
    <property type="evidence" value="ECO:0007669"/>
    <property type="project" value="UniProtKB-KW"/>
</dbReference>
<dbReference type="KEGG" id="acz:Acaty_c1672"/>
<dbReference type="HOGENOM" id="CLU_027562_0_4_6"/>
<dbReference type="GO" id="GO:0003677">
    <property type="term" value="F:DNA binding"/>
    <property type="evidence" value="ECO:0007669"/>
    <property type="project" value="UniProtKB-KW"/>
</dbReference>
<accession>A0A060A035</accession>
<dbReference type="AlphaFoldDB" id="A0A060A035"/>
<dbReference type="InterPro" id="IPR013762">
    <property type="entry name" value="Integrase-like_cat_sf"/>
</dbReference>
<dbReference type="InterPro" id="IPR002104">
    <property type="entry name" value="Integrase_catalytic"/>
</dbReference>
<protein>
    <submittedName>
        <fullName evidence="6">Integrase</fullName>
    </submittedName>
</protein>
<keyword evidence="4" id="KW-0233">DNA recombination</keyword>
<proteinExistence type="inferred from homology"/>
<organism evidence="6 7">
    <name type="scientific">Acidithiobacillus caldus (strain ATCC 51756 / DSM 8584 / KU)</name>
    <dbReference type="NCBI Taxonomy" id="637389"/>
    <lineage>
        <taxon>Bacteria</taxon>
        <taxon>Pseudomonadati</taxon>
        <taxon>Pseudomonadota</taxon>
        <taxon>Acidithiobacillia</taxon>
        <taxon>Acidithiobacillales</taxon>
        <taxon>Acidithiobacillaceae</taxon>
        <taxon>Acidithiobacillus</taxon>
    </lineage>
</organism>
<dbReference type="Pfam" id="PF00589">
    <property type="entry name" value="Phage_integrase"/>
    <property type="match status" value="1"/>
</dbReference>
<evidence type="ECO:0000256" key="1">
    <source>
        <dbReference type="ARBA" id="ARBA00008857"/>
    </source>
</evidence>
<evidence type="ECO:0000259" key="5">
    <source>
        <dbReference type="PROSITE" id="PS51898"/>
    </source>
</evidence>
<evidence type="ECO:0000256" key="4">
    <source>
        <dbReference type="ARBA" id="ARBA00023172"/>
    </source>
</evidence>
<reference evidence="6 7" key="1">
    <citation type="journal article" date="2009" name="J. Bacteriol.">
        <title>Draft genome sequence of the extremely acidophilic bacterium Acidithiobacillus caldus ATCC 51756 reveals metabolic versatility in the genus Acidithiobacillus.</title>
        <authorList>
            <person name="Valdes J."/>
            <person name="Quatrini R."/>
            <person name="Hallberg K."/>
            <person name="Dopson M."/>
            <person name="Valenzuela P.D."/>
            <person name="Holmes D.S."/>
        </authorList>
    </citation>
    <scope>NUCLEOTIDE SEQUENCE [LARGE SCALE GENOMIC DNA]</scope>
    <source>
        <strain evidence="7">ATCC 51756 / DSM 8584 / KU</strain>
    </source>
</reference>
<dbReference type="InterPro" id="IPR010998">
    <property type="entry name" value="Integrase_recombinase_N"/>
</dbReference>
<keyword evidence="2" id="KW-0229">DNA integration</keyword>
<comment type="similarity">
    <text evidence="1">Belongs to the 'phage' integrase family.</text>
</comment>
<dbReference type="GO" id="GO:0006310">
    <property type="term" value="P:DNA recombination"/>
    <property type="evidence" value="ECO:0007669"/>
    <property type="project" value="UniProtKB-KW"/>
</dbReference>
<dbReference type="Gene3D" id="3.30.160.390">
    <property type="entry name" value="Integrase, DNA-binding domain"/>
    <property type="match status" value="1"/>
</dbReference>
<evidence type="ECO:0000313" key="7">
    <source>
        <dbReference type="Proteomes" id="UP000005522"/>
    </source>
</evidence>
<dbReference type="InterPro" id="IPR011010">
    <property type="entry name" value="DNA_brk_join_enz"/>
</dbReference>